<organism evidence="1 2">
    <name type="scientific">Xylaria curta</name>
    <dbReference type="NCBI Taxonomy" id="42375"/>
    <lineage>
        <taxon>Eukaryota</taxon>
        <taxon>Fungi</taxon>
        <taxon>Dikarya</taxon>
        <taxon>Ascomycota</taxon>
        <taxon>Pezizomycotina</taxon>
        <taxon>Sordariomycetes</taxon>
        <taxon>Xylariomycetidae</taxon>
        <taxon>Xylariales</taxon>
        <taxon>Xylariaceae</taxon>
        <taxon>Xylaria</taxon>
    </lineage>
</organism>
<name>A0ACC1P2Z6_9PEZI</name>
<dbReference type="Proteomes" id="UP001143856">
    <property type="component" value="Unassembled WGS sequence"/>
</dbReference>
<dbReference type="EMBL" id="JAPDGR010000988">
    <property type="protein sequence ID" value="KAJ2986162.1"/>
    <property type="molecule type" value="Genomic_DNA"/>
</dbReference>
<keyword evidence="2" id="KW-1185">Reference proteome</keyword>
<sequence>MRKEEEKKRLALEQEAAQIEKQEQVDSAARILLGWAQSIQDEVDMLKSNYGGWSVKDADIDAVRRLYHDGYDQGSRRLWDGQAREFTHATTLGFRTRQAIFCTQSFTAIHIPLHPHRVGFTESSPMPGMTATPLSPPPSPVTKMKVLPQRPGPGGSRVMKKRPSIPHLGDGLLTVFTPTAALATSAAHVGTEASGTLTSSNLNQLAKSTTPGDDFVLNGTLSICSEDDVILIGTPSQSLCFESSSPVSGPGITWAVSTPRTTLTSDDSFSSDGETALGSASPTPINIKTFPSPRSTPSLTNEIQDITTRTNLQSPNAFSFFKSNGTTCSPRPTMRHPADRLSEWFNSAPVTSFEAVPANEKIPDVDSLHGIVRGFLATDAKAIYTSPSMREPQTPPSVTTACNKPRPFWDPHRIFDFYIRGAITPEKAKETARRYDYPDVIPVIDETEAMRKKNPFLLVSDFPTKTPKEGDLDVLDVFDRSTELSASTPRQDHYDARYHNFMLKLATYSAADSSVGLAKPLHVFVDMSNIHIGFCNSWKISQNIPIDRRIRAPAFNFRVLASIMERSRTAKKKVLASSVASHVISRTQWPQHFVDAENQGYKTSILSRVQKLSPIKTGRRRKASLQGPSVVYPTNMVTSSDESAEDITKAGYETRNGEQGVDEILHLNMMNSILDNMQEPGSMILATGDAAQAEFSEGFLEYATRALSLGWNLELVTWKTTISSAWTNPAFLSKYEAHFRIIYLDDFLEELNADLCPSLA</sequence>
<accession>A0ACC1P2Z6</accession>
<evidence type="ECO:0000313" key="2">
    <source>
        <dbReference type="Proteomes" id="UP001143856"/>
    </source>
</evidence>
<gene>
    <name evidence="1" type="ORF">NUW58_g5157</name>
</gene>
<reference evidence="1" key="1">
    <citation type="submission" date="2022-10" db="EMBL/GenBank/DDBJ databases">
        <title>Genome Sequence of Xylaria curta.</title>
        <authorList>
            <person name="Buettner E."/>
        </authorList>
    </citation>
    <scope>NUCLEOTIDE SEQUENCE</scope>
    <source>
        <strain evidence="1">Babe10</strain>
    </source>
</reference>
<evidence type="ECO:0000313" key="1">
    <source>
        <dbReference type="EMBL" id="KAJ2986162.1"/>
    </source>
</evidence>
<proteinExistence type="predicted"/>
<comment type="caution">
    <text evidence="1">The sequence shown here is derived from an EMBL/GenBank/DDBJ whole genome shotgun (WGS) entry which is preliminary data.</text>
</comment>
<protein>
    <submittedName>
        <fullName evidence="1">Uncharacterized protein</fullName>
    </submittedName>
</protein>